<dbReference type="PANTHER" id="PTHR11161">
    <property type="entry name" value="O-ACYLTRANSFERASE"/>
    <property type="match status" value="1"/>
</dbReference>
<feature type="transmembrane region" description="Helical" evidence="1">
    <location>
        <begin position="38"/>
        <end position="66"/>
    </location>
</feature>
<dbReference type="InterPro" id="IPR052728">
    <property type="entry name" value="O2_lipid_transport_reg"/>
</dbReference>
<feature type="transmembrane region" description="Helical" evidence="1">
    <location>
        <begin position="7"/>
        <end position="26"/>
    </location>
</feature>
<dbReference type="Proteomes" id="UP001497382">
    <property type="component" value="Unassembled WGS sequence"/>
</dbReference>
<gene>
    <name evidence="2" type="ORF">LARSCL_LOCUS8286</name>
</gene>
<feature type="non-terminal residue" evidence="2">
    <location>
        <position position="1"/>
    </location>
</feature>
<keyword evidence="1" id="KW-0472">Membrane</keyword>
<dbReference type="PANTHER" id="PTHR11161:SF0">
    <property type="entry name" value="O-ACYLTRANSFERASE LIKE PROTEIN"/>
    <property type="match status" value="1"/>
</dbReference>
<protein>
    <submittedName>
        <fullName evidence="2">Uncharacterized protein</fullName>
    </submittedName>
</protein>
<evidence type="ECO:0000313" key="3">
    <source>
        <dbReference type="Proteomes" id="UP001497382"/>
    </source>
</evidence>
<proteinExistence type="predicted"/>
<feature type="non-terminal residue" evidence="2">
    <location>
        <position position="87"/>
    </location>
</feature>
<sequence length="87" mass="10149">YGIRFLTLSWIILGHTHFLLNFQAIQNFEKVKPYGKNFAFQVILNGFVAVDSFFCMGGLLVCYVTIKTVKLNEKTFSILLYIVHRLW</sequence>
<evidence type="ECO:0000313" key="2">
    <source>
        <dbReference type="EMBL" id="CAL1275766.1"/>
    </source>
</evidence>
<name>A0AAV1ZV89_9ARAC</name>
<organism evidence="2 3">
    <name type="scientific">Larinioides sclopetarius</name>
    <dbReference type="NCBI Taxonomy" id="280406"/>
    <lineage>
        <taxon>Eukaryota</taxon>
        <taxon>Metazoa</taxon>
        <taxon>Ecdysozoa</taxon>
        <taxon>Arthropoda</taxon>
        <taxon>Chelicerata</taxon>
        <taxon>Arachnida</taxon>
        <taxon>Araneae</taxon>
        <taxon>Araneomorphae</taxon>
        <taxon>Entelegynae</taxon>
        <taxon>Araneoidea</taxon>
        <taxon>Araneidae</taxon>
        <taxon>Larinioides</taxon>
    </lineage>
</organism>
<keyword evidence="3" id="KW-1185">Reference proteome</keyword>
<keyword evidence="1" id="KW-1133">Transmembrane helix</keyword>
<dbReference type="AlphaFoldDB" id="A0AAV1ZV89"/>
<evidence type="ECO:0000256" key="1">
    <source>
        <dbReference type="SAM" id="Phobius"/>
    </source>
</evidence>
<accession>A0AAV1ZV89</accession>
<keyword evidence="1" id="KW-0812">Transmembrane</keyword>
<comment type="caution">
    <text evidence="2">The sequence shown here is derived from an EMBL/GenBank/DDBJ whole genome shotgun (WGS) entry which is preliminary data.</text>
</comment>
<dbReference type="EMBL" id="CAXIEN010000088">
    <property type="protein sequence ID" value="CAL1275766.1"/>
    <property type="molecule type" value="Genomic_DNA"/>
</dbReference>
<reference evidence="2 3" key="1">
    <citation type="submission" date="2024-04" db="EMBL/GenBank/DDBJ databases">
        <authorList>
            <person name="Rising A."/>
            <person name="Reimegard J."/>
            <person name="Sonavane S."/>
            <person name="Akerstrom W."/>
            <person name="Nylinder S."/>
            <person name="Hedman E."/>
            <person name="Kallberg Y."/>
        </authorList>
    </citation>
    <scope>NUCLEOTIDE SEQUENCE [LARGE SCALE GENOMIC DNA]</scope>
</reference>